<dbReference type="AlphaFoldDB" id="A0A5E7SQ42"/>
<evidence type="ECO:0000313" key="8">
    <source>
        <dbReference type="EMBL" id="VVP88952.1"/>
    </source>
</evidence>
<dbReference type="Pfam" id="PF02826">
    <property type="entry name" value="2-Hacid_dh_C"/>
    <property type="match status" value="1"/>
</dbReference>
<dbReference type="PANTHER" id="PTHR42789">
    <property type="entry name" value="D-ISOMER SPECIFIC 2-HYDROXYACID DEHYDROGENASE FAMILY PROTEIN (AFU_ORTHOLOGUE AFUA_6G10090)"/>
    <property type="match status" value="1"/>
</dbReference>
<dbReference type="GO" id="GO:0008652">
    <property type="term" value="P:amino acid biosynthetic process"/>
    <property type="evidence" value="ECO:0007669"/>
    <property type="project" value="UniProtKB-KW"/>
</dbReference>
<dbReference type="InterPro" id="IPR006140">
    <property type="entry name" value="D-isomer_DH_NAD-bd"/>
</dbReference>
<feature type="domain" description="D-isomer specific 2-hydroxyacid dehydrogenase catalytic" evidence="6">
    <location>
        <begin position="30"/>
        <end position="318"/>
    </location>
</feature>
<dbReference type="PROSITE" id="PS00065">
    <property type="entry name" value="D_2_HYDROXYACID_DH_1"/>
    <property type="match status" value="1"/>
</dbReference>
<evidence type="ECO:0000256" key="3">
    <source>
        <dbReference type="ARBA" id="ARBA00023002"/>
    </source>
</evidence>
<keyword evidence="4" id="KW-0520">NAD</keyword>
<sequence length="324" mass="35673">MPGRGLVVRKVLITGDFDVPPDAFPQDFELIHIRRPRDLQQIIEVLPDVEDYILGGPEYLSATVIDAARDLENLVVMGTGTSSFVDVAYASERGIRIFNTPHLNVGAVVEFTLAMITVCTARVFESIAGVKQGGQWLQTPRPALSSLKIGIVGLGAIGKALARQLKQRGCEQVCYWSRSRDLPLEASLELEYKSLESLVSEVDVVCIHMTYSEQTHSLFDSGLLNRLRPDATIFNLSNPKIICPVALRTFLVTHPDAFCLIDGYYHEWVENRGEAEDPFGLLSLPARNLAVTSHLAAQEQQVVAEIFAQATARVCQLAAQEVAL</sequence>
<dbReference type="Proteomes" id="UP000412311">
    <property type="component" value="Unassembled WGS sequence"/>
</dbReference>
<dbReference type="EMBL" id="CABVJG010000003">
    <property type="protein sequence ID" value="VVP88952.1"/>
    <property type="molecule type" value="Genomic_DNA"/>
</dbReference>
<dbReference type="EC" id="1.1.1.-" evidence="8"/>
<reference evidence="8 9" key="1">
    <citation type="submission" date="2019-09" db="EMBL/GenBank/DDBJ databases">
        <authorList>
            <person name="Chandra G."/>
            <person name="Truman W A."/>
        </authorList>
    </citation>
    <scope>NUCLEOTIDE SEQUENCE [LARGE SCALE GENOMIC DNA]</scope>
    <source>
        <strain evidence="8">PS925</strain>
    </source>
</reference>
<evidence type="ECO:0000313" key="9">
    <source>
        <dbReference type="Proteomes" id="UP000412311"/>
    </source>
</evidence>
<feature type="domain" description="D-isomer specific 2-hydroxyacid dehydrogenase NAD-binding" evidence="7">
    <location>
        <begin position="114"/>
        <end position="296"/>
    </location>
</feature>
<name>A0A5E7SQ42_PSEFL</name>
<dbReference type="PANTHER" id="PTHR42789:SF1">
    <property type="entry name" value="D-ISOMER SPECIFIC 2-HYDROXYACID DEHYDROGENASE FAMILY PROTEIN (AFU_ORTHOLOGUE AFUA_6G10090)"/>
    <property type="match status" value="1"/>
</dbReference>
<evidence type="ECO:0000256" key="4">
    <source>
        <dbReference type="ARBA" id="ARBA00023027"/>
    </source>
</evidence>
<dbReference type="Gene3D" id="3.40.50.720">
    <property type="entry name" value="NAD(P)-binding Rossmann-like Domain"/>
    <property type="match status" value="2"/>
</dbReference>
<dbReference type="InterPro" id="IPR050857">
    <property type="entry name" value="D-2-hydroxyacid_DH"/>
</dbReference>
<protein>
    <submittedName>
        <fullName evidence="8">2-hydroxyacid dehydrogenase YoaD</fullName>
        <ecNumber evidence="8">1.1.1.-</ecNumber>
    </submittedName>
</protein>
<dbReference type="SUPFAM" id="SSF51735">
    <property type="entry name" value="NAD(P)-binding Rossmann-fold domains"/>
    <property type="match status" value="1"/>
</dbReference>
<dbReference type="InterPro" id="IPR036291">
    <property type="entry name" value="NAD(P)-bd_dom_sf"/>
</dbReference>
<dbReference type="SUPFAM" id="SSF52283">
    <property type="entry name" value="Formate/glycerate dehydrogenase catalytic domain-like"/>
    <property type="match status" value="1"/>
</dbReference>
<gene>
    <name evidence="8" type="primary">yoaD</name>
    <name evidence="8" type="ORF">PS925_01195</name>
</gene>
<proteinExistence type="inferred from homology"/>
<dbReference type="GO" id="GO:0016616">
    <property type="term" value="F:oxidoreductase activity, acting on the CH-OH group of donors, NAD or NADP as acceptor"/>
    <property type="evidence" value="ECO:0007669"/>
    <property type="project" value="InterPro"/>
</dbReference>
<dbReference type="GO" id="GO:0051287">
    <property type="term" value="F:NAD binding"/>
    <property type="evidence" value="ECO:0007669"/>
    <property type="project" value="InterPro"/>
</dbReference>
<organism evidence="8 9">
    <name type="scientific">Pseudomonas fluorescens</name>
    <dbReference type="NCBI Taxonomy" id="294"/>
    <lineage>
        <taxon>Bacteria</taxon>
        <taxon>Pseudomonadati</taxon>
        <taxon>Pseudomonadota</taxon>
        <taxon>Gammaproteobacteria</taxon>
        <taxon>Pseudomonadales</taxon>
        <taxon>Pseudomonadaceae</taxon>
        <taxon>Pseudomonas</taxon>
    </lineage>
</organism>
<dbReference type="InterPro" id="IPR006139">
    <property type="entry name" value="D-isomer_2_OHA_DH_cat_dom"/>
</dbReference>
<comment type="similarity">
    <text evidence="1 5">Belongs to the D-isomer specific 2-hydroxyacid dehydrogenase family.</text>
</comment>
<dbReference type="Pfam" id="PF00389">
    <property type="entry name" value="2-Hacid_dh"/>
    <property type="match status" value="1"/>
</dbReference>
<keyword evidence="3 5" id="KW-0560">Oxidoreductase</keyword>
<evidence type="ECO:0000259" key="7">
    <source>
        <dbReference type="Pfam" id="PF02826"/>
    </source>
</evidence>
<evidence type="ECO:0000256" key="5">
    <source>
        <dbReference type="RuleBase" id="RU003719"/>
    </source>
</evidence>
<evidence type="ECO:0000256" key="2">
    <source>
        <dbReference type="ARBA" id="ARBA00022605"/>
    </source>
</evidence>
<evidence type="ECO:0000256" key="1">
    <source>
        <dbReference type="ARBA" id="ARBA00005854"/>
    </source>
</evidence>
<evidence type="ECO:0000259" key="6">
    <source>
        <dbReference type="Pfam" id="PF00389"/>
    </source>
</evidence>
<keyword evidence="2" id="KW-0028">Amino-acid biosynthesis</keyword>
<accession>A0A5E7SQ42</accession>
<dbReference type="InterPro" id="IPR029752">
    <property type="entry name" value="D-isomer_DH_CS1"/>
</dbReference>